<dbReference type="HOGENOM" id="CLU_1104395_0_0_1"/>
<proteinExistence type="predicted"/>
<dbReference type="AlphaFoldDB" id="F0WFU4"/>
<dbReference type="EMBL" id="FR824130">
    <property type="protein sequence ID" value="CCA20078.1"/>
    <property type="molecule type" value="Genomic_DNA"/>
</dbReference>
<gene>
    <name evidence="1" type="primary">AlNc14C85G5479</name>
    <name evidence="1" type="ORF">ALNC14_062210</name>
</gene>
<protein>
    <submittedName>
        <fullName evidence="1">AlNc14C85G5479 protein</fullName>
    </submittedName>
</protein>
<organism evidence="1">
    <name type="scientific">Albugo laibachii Nc14</name>
    <dbReference type="NCBI Taxonomy" id="890382"/>
    <lineage>
        <taxon>Eukaryota</taxon>
        <taxon>Sar</taxon>
        <taxon>Stramenopiles</taxon>
        <taxon>Oomycota</taxon>
        <taxon>Peronosporomycetes</taxon>
        <taxon>Albuginales</taxon>
        <taxon>Albuginaceae</taxon>
        <taxon>Albugo</taxon>
    </lineage>
</organism>
<evidence type="ECO:0000313" key="1">
    <source>
        <dbReference type="EMBL" id="CCA20078.1"/>
    </source>
</evidence>
<sequence length="252" mass="28825">MFMSVWDPKTLNLMDMVTRYGEAEPGSDVNGGRCSTEGVPIKMPHVMYFGKNADNPDQVEGVRHQGPVQFFCDGKPFMLVLDFQTYNNPGNKGSARVKLTNTSRCANATTFKVYWLTTQAKDEGYAQAYIAHYNIDNNKNEHGFSPLDQKFCPKGEGRSGSNGNEGSGNQTMEMERMTMKAVGSKKTGRKPASMGTAQRVRRVMITRRRTERRKIRTRITMMMRKQTRQKKSVIMMERGVQRQMNRPMRRRN</sequence>
<name>F0WFU4_9STRA</name>
<reference evidence="1" key="2">
    <citation type="submission" date="2011-02" db="EMBL/GenBank/DDBJ databases">
        <authorList>
            <person name="MacLean D."/>
        </authorList>
    </citation>
    <scope>NUCLEOTIDE SEQUENCE</scope>
</reference>
<accession>F0WFU4</accession>
<reference evidence="1" key="1">
    <citation type="journal article" date="2011" name="PLoS Biol.">
        <title>Gene gain and loss during evolution of obligate parasitism in the white rust pathogen of Arabidopsis thaliana.</title>
        <authorList>
            <person name="Kemen E."/>
            <person name="Gardiner A."/>
            <person name="Schultz-Larsen T."/>
            <person name="Kemen A.C."/>
            <person name="Balmuth A.L."/>
            <person name="Robert-Seilaniantz A."/>
            <person name="Bailey K."/>
            <person name="Holub E."/>
            <person name="Studholme D.J."/>
            <person name="Maclean D."/>
            <person name="Jones J.D."/>
        </authorList>
    </citation>
    <scope>NUCLEOTIDE SEQUENCE</scope>
</reference>